<dbReference type="Pfam" id="PF14033">
    <property type="entry name" value="DUF4246"/>
    <property type="match status" value="1"/>
</dbReference>
<dbReference type="PANTHER" id="PTHR33119:SF1">
    <property type="entry name" value="FE2OG DIOXYGENASE DOMAIN-CONTAINING PROTEIN"/>
    <property type="match status" value="1"/>
</dbReference>
<keyword evidence="3" id="KW-1185">Reference proteome</keyword>
<evidence type="ECO:0000313" key="3">
    <source>
        <dbReference type="Proteomes" id="UP000054350"/>
    </source>
</evidence>
<feature type="domain" description="DUF4246" evidence="1">
    <location>
        <begin position="157"/>
        <end position="277"/>
    </location>
</feature>
<dbReference type="InterPro" id="IPR025340">
    <property type="entry name" value="DUF4246"/>
</dbReference>
<sequence length="345" mass="38647">MTTTHTAVNKLLPLTSPTEGDDGKIAYFLCTRCELRMCQLPNAVRDMPDWARKWHTNGIQTKWTAELRTLAQQDIWTVGVILAHKPEDEIWWNEGNMEEVPLGPMVDVNIQAVLDELDFQAGSVTAMAGPNSFDKHSALVTPFSLHGRSLKVITMLANFHLTCDVDNITRVQAAVRSGVRLPAYEQLDDLGVEYANGLYNNGPLVPNRGFITARQGRLVAFSNLYLHHVAPFELADPTWPGHRKIIASFLVDPISPLGREIVMTAQVPPQQAEWIADAWAQDPTFSLAEKMPLEVLDMILERTEGSMTRKEAMALWLELMNERTDIVQDNDVLVFGGAQFSMCEH</sequence>
<organism evidence="2 3">
    <name type="scientific">Allomyces macrogynus (strain ATCC 38327)</name>
    <name type="common">Allomyces javanicus var. macrogynus</name>
    <dbReference type="NCBI Taxonomy" id="578462"/>
    <lineage>
        <taxon>Eukaryota</taxon>
        <taxon>Fungi</taxon>
        <taxon>Fungi incertae sedis</taxon>
        <taxon>Blastocladiomycota</taxon>
        <taxon>Blastocladiomycetes</taxon>
        <taxon>Blastocladiales</taxon>
        <taxon>Blastocladiaceae</taxon>
        <taxon>Allomyces</taxon>
    </lineage>
</organism>
<dbReference type="PANTHER" id="PTHR33119">
    <property type="entry name" value="IFI3P"/>
    <property type="match status" value="1"/>
</dbReference>
<evidence type="ECO:0000313" key="2">
    <source>
        <dbReference type="EMBL" id="KNE69910.1"/>
    </source>
</evidence>
<proteinExistence type="predicted"/>
<dbReference type="STRING" id="578462.A0A0L0T585"/>
<dbReference type="Proteomes" id="UP000054350">
    <property type="component" value="Unassembled WGS sequence"/>
</dbReference>
<reference evidence="3" key="2">
    <citation type="submission" date="2009-11" db="EMBL/GenBank/DDBJ databases">
        <title>The Genome Sequence of Allomyces macrogynus strain ATCC 38327.</title>
        <authorList>
            <consortium name="The Broad Institute Genome Sequencing Platform"/>
            <person name="Russ C."/>
            <person name="Cuomo C."/>
            <person name="Shea T."/>
            <person name="Young S.K."/>
            <person name="Zeng Q."/>
            <person name="Koehrsen M."/>
            <person name="Haas B."/>
            <person name="Borodovsky M."/>
            <person name="Guigo R."/>
            <person name="Alvarado L."/>
            <person name="Berlin A."/>
            <person name="Borenstein D."/>
            <person name="Chen Z."/>
            <person name="Engels R."/>
            <person name="Freedman E."/>
            <person name="Gellesch M."/>
            <person name="Goldberg J."/>
            <person name="Griggs A."/>
            <person name="Gujja S."/>
            <person name="Heiman D."/>
            <person name="Hepburn T."/>
            <person name="Howarth C."/>
            <person name="Jen D."/>
            <person name="Larson L."/>
            <person name="Lewis B."/>
            <person name="Mehta T."/>
            <person name="Park D."/>
            <person name="Pearson M."/>
            <person name="Roberts A."/>
            <person name="Saif S."/>
            <person name="Shenoy N."/>
            <person name="Sisk P."/>
            <person name="Stolte C."/>
            <person name="Sykes S."/>
            <person name="Walk T."/>
            <person name="White J."/>
            <person name="Yandava C."/>
            <person name="Burger G."/>
            <person name="Gray M.W."/>
            <person name="Holland P.W.H."/>
            <person name="King N."/>
            <person name="Lang F.B.F."/>
            <person name="Roger A.J."/>
            <person name="Ruiz-Trillo I."/>
            <person name="Lander E."/>
            <person name="Nusbaum C."/>
        </authorList>
    </citation>
    <scope>NUCLEOTIDE SEQUENCE [LARGE SCALE GENOMIC DNA]</scope>
    <source>
        <strain evidence="3">ATCC 38327</strain>
    </source>
</reference>
<dbReference type="VEuPathDB" id="FungiDB:AMAG_14759"/>
<protein>
    <recommendedName>
        <fullName evidence="1">DUF4246 domain-containing protein</fullName>
    </recommendedName>
</protein>
<reference evidence="2 3" key="1">
    <citation type="submission" date="2009-11" db="EMBL/GenBank/DDBJ databases">
        <title>Annotation of Allomyces macrogynus ATCC 38327.</title>
        <authorList>
            <consortium name="The Broad Institute Genome Sequencing Platform"/>
            <person name="Russ C."/>
            <person name="Cuomo C."/>
            <person name="Burger G."/>
            <person name="Gray M.W."/>
            <person name="Holland P.W.H."/>
            <person name="King N."/>
            <person name="Lang F.B.F."/>
            <person name="Roger A.J."/>
            <person name="Ruiz-Trillo I."/>
            <person name="Young S.K."/>
            <person name="Zeng Q."/>
            <person name="Gargeya S."/>
            <person name="Fitzgerald M."/>
            <person name="Haas B."/>
            <person name="Abouelleil A."/>
            <person name="Alvarado L."/>
            <person name="Arachchi H.M."/>
            <person name="Berlin A."/>
            <person name="Chapman S.B."/>
            <person name="Gearin G."/>
            <person name="Goldberg J."/>
            <person name="Griggs A."/>
            <person name="Gujja S."/>
            <person name="Hansen M."/>
            <person name="Heiman D."/>
            <person name="Howarth C."/>
            <person name="Larimer J."/>
            <person name="Lui A."/>
            <person name="MacDonald P.J.P."/>
            <person name="McCowen C."/>
            <person name="Montmayeur A."/>
            <person name="Murphy C."/>
            <person name="Neiman D."/>
            <person name="Pearson M."/>
            <person name="Priest M."/>
            <person name="Roberts A."/>
            <person name="Saif S."/>
            <person name="Shea T."/>
            <person name="Sisk P."/>
            <person name="Stolte C."/>
            <person name="Sykes S."/>
            <person name="Wortman J."/>
            <person name="Nusbaum C."/>
            <person name="Birren B."/>
        </authorList>
    </citation>
    <scope>NUCLEOTIDE SEQUENCE [LARGE SCALE GENOMIC DNA]</scope>
    <source>
        <strain evidence="2 3">ATCC 38327</strain>
    </source>
</reference>
<dbReference type="EMBL" id="GG745363">
    <property type="protein sequence ID" value="KNE69910.1"/>
    <property type="molecule type" value="Genomic_DNA"/>
</dbReference>
<dbReference type="eggNOG" id="ENOG502QQIE">
    <property type="taxonomic scope" value="Eukaryota"/>
</dbReference>
<accession>A0A0L0T585</accession>
<dbReference type="OrthoDB" id="415532at2759"/>
<dbReference type="InterPro" id="IPR049192">
    <property type="entry name" value="DUF4246_C"/>
</dbReference>
<gene>
    <name evidence="2" type="ORF">AMAG_14759</name>
</gene>
<dbReference type="AlphaFoldDB" id="A0A0L0T585"/>
<name>A0A0L0T585_ALLM3</name>
<evidence type="ECO:0000259" key="1">
    <source>
        <dbReference type="Pfam" id="PF14033"/>
    </source>
</evidence>